<dbReference type="Proteomes" id="UP000070558">
    <property type="component" value="Unassembled WGS sequence"/>
</dbReference>
<comment type="caution">
    <text evidence="2">The sequence shown here is derived from an EMBL/GenBank/DDBJ whole genome shotgun (WGS) entry which is preliminary data.</text>
</comment>
<keyword evidence="1" id="KW-0472">Membrane</keyword>
<feature type="transmembrane region" description="Helical" evidence="1">
    <location>
        <begin position="29"/>
        <end position="48"/>
    </location>
</feature>
<organism evidence="2 3">
    <name type="scientific">Gardnerella vaginalis</name>
    <dbReference type="NCBI Taxonomy" id="2702"/>
    <lineage>
        <taxon>Bacteria</taxon>
        <taxon>Bacillati</taxon>
        <taxon>Actinomycetota</taxon>
        <taxon>Actinomycetes</taxon>
        <taxon>Bifidobacteriales</taxon>
        <taxon>Bifidobacteriaceae</taxon>
        <taxon>Gardnerella</taxon>
    </lineage>
</organism>
<name>A0A133NTA4_GARVA</name>
<protein>
    <submittedName>
        <fullName evidence="2">Uncharacterized protein</fullName>
    </submittedName>
</protein>
<evidence type="ECO:0000313" key="2">
    <source>
        <dbReference type="EMBL" id="KXA19510.1"/>
    </source>
</evidence>
<sequence>MLCKNAIFTNILYRSLPALKVGFMPSVDLLTLGVAWAPLLSLITYESLKTIKQLEYTKASHTLKPTHYEIKG</sequence>
<evidence type="ECO:0000256" key="1">
    <source>
        <dbReference type="SAM" id="Phobius"/>
    </source>
</evidence>
<evidence type="ECO:0000313" key="3">
    <source>
        <dbReference type="Proteomes" id="UP000070558"/>
    </source>
</evidence>
<dbReference type="EMBL" id="LRQA01000003">
    <property type="protein sequence ID" value="KXA19510.1"/>
    <property type="molecule type" value="Genomic_DNA"/>
</dbReference>
<dbReference type="AlphaFoldDB" id="A0A133NTA4"/>
<keyword evidence="1" id="KW-1133">Transmembrane helix</keyword>
<keyword evidence="1" id="KW-0812">Transmembrane</keyword>
<dbReference type="PATRIC" id="fig|2702.99.peg.54"/>
<accession>A0A133NTA4</accession>
<gene>
    <name evidence="2" type="ORF">HMPREF3216_00055</name>
</gene>
<reference evidence="2 3" key="1">
    <citation type="submission" date="2016-01" db="EMBL/GenBank/DDBJ databases">
        <authorList>
            <person name="Oliw E.H."/>
        </authorList>
    </citation>
    <scope>NUCLEOTIDE SEQUENCE [LARGE SCALE GENOMIC DNA]</scope>
    <source>
        <strain evidence="2 3">GED7760B</strain>
    </source>
</reference>
<proteinExistence type="predicted"/>